<keyword evidence="5" id="KW-1133">Transmembrane helix</keyword>
<name>A0A1K2I0R0_9HYPH</name>
<dbReference type="PANTHER" id="PTHR30290">
    <property type="entry name" value="PERIPLASMIC BINDING COMPONENT OF ABC TRANSPORTER"/>
    <property type="match status" value="1"/>
</dbReference>
<gene>
    <name evidence="7" type="ORF">SAMN02983003_3130</name>
</gene>
<evidence type="ECO:0000256" key="4">
    <source>
        <dbReference type="ARBA" id="ARBA00022729"/>
    </source>
</evidence>
<keyword evidence="4" id="KW-0732">Signal</keyword>
<dbReference type="OrthoDB" id="9803988at2"/>
<keyword evidence="3" id="KW-0813">Transport</keyword>
<accession>A0A1K2I0R0</accession>
<dbReference type="GO" id="GO:0015833">
    <property type="term" value="P:peptide transport"/>
    <property type="evidence" value="ECO:0007669"/>
    <property type="project" value="TreeGrafter"/>
</dbReference>
<evidence type="ECO:0000256" key="3">
    <source>
        <dbReference type="ARBA" id="ARBA00022448"/>
    </source>
</evidence>
<reference evidence="7 8" key="1">
    <citation type="submission" date="2016-11" db="EMBL/GenBank/DDBJ databases">
        <authorList>
            <person name="Jaros S."/>
            <person name="Januszkiewicz K."/>
            <person name="Wedrychowicz H."/>
        </authorList>
    </citation>
    <scope>NUCLEOTIDE SEQUENCE [LARGE SCALE GENOMIC DNA]</scope>
    <source>
        <strain evidence="7 8">ATCC 23634</strain>
    </source>
</reference>
<evidence type="ECO:0000259" key="6">
    <source>
        <dbReference type="Pfam" id="PF00496"/>
    </source>
</evidence>
<sequence length="583" mass="64087">MLVGKANSEHTVSTFGAPWARADTTRGPGERAAAILDVQIPAGLRPRAMETKMKQPEVNKLRRMVTFGAAMALLAGTAIGLASPAMAQMEKRLSIPEELSLTPTPGGRLNMLIRLDVQTIDPHKTSDTSGFVIVEQIYESLLETTMDGLQPALAESWEISEDGKTYTFKLRQNAKFHSGNPVTSADVKYSIERIQDPATASPRARSYSNITSIETPDDYTVVFNLNAPNAPFLTLMSTYGASIVDRTVIEGTGLNETTDAGSGAFKLREHVVGQRVVLDKHTEYWREGQPYLDGIDITWNPDDNARAAAIRSGTIDFLWFAAPEFIDALKTDPAVKWFGGSGATSLHFRMNTSKEPWSDVRVRQAVFHALDRQEILDIANSGHGTVLNAGYLPTYRWGSVQEPIYGAPDIEKAKALLAEAGYPDGFETELLVISTSAFQVRSAEVEQYQLANIGITVNLRLAESTVANAALRANDFDIYQSGFSMTLDPDERFSSAFATGGGLNYGNWSDPEYDALIEKARTELDRDAREKLYQEAETILATRGPVAMTWVGASYDILANKVMGYNGDAGLSFRHYRNLWIQQ</sequence>
<dbReference type="InterPro" id="IPR030678">
    <property type="entry name" value="Peptide/Ni-bd"/>
</dbReference>
<dbReference type="Pfam" id="PF00496">
    <property type="entry name" value="SBP_bac_5"/>
    <property type="match status" value="1"/>
</dbReference>
<evidence type="ECO:0000256" key="2">
    <source>
        <dbReference type="ARBA" id="ARBA00005695"/>
    </source>
</evidence>
<dbReference type="PANTHER" id="PTHR30290:SF9">
    <property type="entry name" value="OLIGOPEPTIDE-BINDING PROTEIN APPA"/>
    <property type="match status" value="1"/>
</dbReference>
<protein>
    <submittedName>
        <fullName evidence="7">Peptide/nickel transport system substrate-binding protein</fullName>
    </submittedName>
</protein>
<dbReference type="InterPro" id="IPR039424">
    <property type="entry name" value="SBP_5"/>
</dbReference>
<comment type="similarity">
    <text evidence="2">Belongs to the bacterial solute-binding protein 5 family.</text>
</comment>
<feature type="domain" description="Solute-binding protein family 5" evidence="6">
    <location>
        <begin position="149"/>
        <end position="502"/>
    </location>
</feature>
<proteinExistence type="inferred from homology"/>
<evidence type="ECO:0000313" key="7">
    <source>
        <dbReference type="EMBL" id="SFZ85958.1"/>
    </source>
</evidence>
<keyword evidence="5" id="KW-0472">Membrane</keyword>
<comment type="subcellular location">
    <subcellularLocation>
        <location evidence="1">Periplasm</location>
    </subcellularLocation>
</comment>
<dbReference type="SUPFAM" id="SSF53850">
    <property type="entry name" value="Periplasmic binding protein-like II"/>
    <property type="match status" value="1"/>
</dbReference>
<dbReference type="GO" id="GO:0043190">
    <property type="term" value="C:ATP-binding cassette (ABC) transporter complex"/>
    <property type="evidence" value="ECO:0007669"/>
    <property type="project" value="InterPro"/>
</dbReference>
<keyword evidence="5" id="KW-0812">Transmembrane</keyword>
<evidence type="ECO:0000256" key="1">
    <source>
        <dbReference type="ARBA" id="ARBA00004418"/>
    </source>
</evidence>
<keyword evidence="8" id="KW-1185">Reference proteome</keyword>
<dbReference type="GO" id="GO:1904680">
    <property type="term" value="F:peptide transmembrane transporter activity"/>
    <property type="evidence" value="ECO:0007669"/>
    <property type="project" value="TreeGrafter"/>
</dbReference>
<dbReference type="Gene3D" id="3.40.190.10">
    <property type="entry name" value="Periplasmic binding protein-like II"/>
    <property type="match status" value="1"/>
</dbReference>
<evidence type="ECO:0000313" key="8">
    <source>
        <dbReference type="Proteomes" id="UP000183447"/>
    </source>
</evidence>
<dbReference type="PIRSF" id="PIRSF002741">
    <property type="entry name" value="MppA"/>
    <property type="match status" value="1"/>
</dbReference>
<dbReference type="STRING" id="665118.SAMN02983003_3130"/>
<dbReference type="AlphaFoldDB" id="A0A1K2I0R0"/>
<feature type="transmembrane region" description="Helical" evidence="5">
    <location>
        <begin position="64"/>
        <end position="87"/>
    </location>
</feature>
<dbReference type="Proteomes" id="UP000183447">
    <property type="component" value="Unassembled WGS sequence"/>
</dbReference>
<dbReference type="Gene3D" id="3.10.105.10">
    <property type="entry name" value="Dipeptide-binding Protein, Domain 3"/>
    <property type="match status" value="1"/>
</dbReference>
<dbReference type="Gene3D" id="3.90.76.10">
    <property type="entry name" value="Dipeptide-binding Protein, Domain 1"/>
    <property type="match status" value="1"/>
</dbReference>
<evidence type="ECO:0000256" key="5">
    <source>
        <dbReference type="SAM" id="Phobius"/>
    </source>
</evidence>
<dbReference type="GO" id="GO:0030288">
    <property type="term" value="C:outer membrane-bounded periplasmic space"/>
    <property type="evidence" value="ECO:0007669"/>
    <property type="project" value="UniProtKB-ARBA"/>
</dbReference>
<dbReference type="EMBL" id="FPKU01000003">
    <property type="protein sequence ID" value="SFZ85958.1"/>
    <property type="molecule type" value="Genomic_DNA"/>
</dbReference>
<dbReference type="InterPro" id="IPR000914">
    <property type="entry name" value="SBP_5_dom"/>
</dbReference>
<organism evidence="7 8">
    <name type="scientific">Devosia enhydra</name>
    <dbReference type="NCBI Taxonomy" id="665118"/>
    <lineage>
        <taxon>Bacteria</taxon>
        <taxon>Pseudomonadati</taxon>
        <taxon>Pseudomonadota</taxon>
        <taxon>Alphaproteobacteria</taxon>
        <taxon>Hyphomicrobiales</taxon>
        <taxon>Devosiaceae</taxon>
        <taxon>Devosia</taxon>
    </lineage>
</organism>